<protein>
    <recommendedName>
        <fullName evidence="2">Inositol polyphosphate-related phosphatase domain-containing protein</fullName>
    </recommendedName>
</protein>
<dbReference type="SUPFAM" id="SSF56219">
    <property type="entry name" value="DNase I-like"/>
    <property type="match status" value="1"/>
</dbReference>
<dbReference type="Gene3D" id="3.60.10.10">
    <property type="entry name" value="Endonuclease/exonuclease/phosphatase"/>
    <property type="match status" value="1"/>
</dbReference>
<gene>
    <name evidence="3" type="ORF">ZT3D7_G3801</name>
</gene>
<name>A0A1X7RN66_ZYMT9</name>
<dbReference type="GO" id="GO:0046856">
    <property type="term" value="P:phosphatidylinositol dephosphorylation"/>
    <property type="evidence" value="ECO:0007669"/>
    <property type="project" value="InterPro"/>
</dbReference>
<dbReference type="InterPro" id="IPR000300">
    <property type="entry name" value="IPPc"/>
</dbReference>
<evidence type="ECO:0000259" key="2">
    <source>
        <dbReference type="SMART" id="SM00128"/>
    </source>
</evidence>
<dbReference type="InterPro" id="IPR046985">
    <property type="entry name" value="IP5"/>
</dbReference>
<feature type="compositionally biased region" description="Polar residues" evidence="1">
    <location>
        <begin position="305"/>
        <end position="314"/>
    </location>
</feature>
<dbReference type="SMART" id="SM00128">
    <property type="entry name" value="IPPc"/>
    <property type="match status" value="1"/>
</dbReference>
<sequence length="444" mass="49117">MPSLNGLITTFNCGRQEVQVDYFASSLYTSLKSGSLPPDLIVLALQEISPIGFSFIGGSFIAPYFSRLGEAVLLATAWAFSKDVVYEHVVTRNAGMTGIMVFARKEMKERIRGMKEAGTGVGFWEMGNKGAVGVRLDLEETAMTFVAAHLAPAEDACERRNKDWKTICENLVFEDGAKSFQPKRSIAGDTSESEPLLAEDRTTGLGRNGPHGIFGPEPSHIFFAGDLNYRTSDTPPDEKDHESWPQPMASESDPSHFNQLLSKDQLTRELNNGRTLHHLAEANISFPPTYKYSTRAQQLARDNARQYTSASQANKEPGPTINLEGRQEQVWLWAKHRVPSWCDRILYLSDAQPQVHWYTALPVQPTSDHRPVSLSFSIPLKAPSAVRPPFEIVDGWKERRANARRLEILVGIGAYLSLTGQGQALLAGSLVGIVGAYFLLHSLL</sequence>
<feature type="region of interest" description="Disordered" evidence="1">
    <location>
        <begin position="301"/>
        <end position="321"/>
    </location>
</feature>
<dbReference type="STRING" id="1276538.A0A1X7RN66"/>
<dbReference type="Proteomes" id="UP000215127">
    <property type="component" value="Chromosome 3"/>
</dbReference>
<dbReference type="PANTHER" id="PTHR11200:SF286">
    <property type="entry name" value="5-PHOSPHATASE, PUTATIVE (AFU_ORTHOLOGUE AFUA_5G07600)-RELATED"/>
    <property type="match status" value="1"/>
</dbReference>
<dbReference type="PANTHER" id="PTHR11200">
    <property type="entry name" value="INOSITOL 5-PHOSPHATASE"/>
    <property type="match status" value="1"/>
</dbReference>
<proteinExistence type="predicted"/>
<accession>A0A1X7RN66</accession>
<organism evidence="3 4">
    <name type="scientific">Zymoseptoria tritici (strain ST99CH_3D7)</name>
    <dbReference type="NCBI Taxonomy" id="1276538"/>
    <lineage>
        <taxon>Eukaryota</taxon>
        <taxon>Fungi</taxon>
        <taxon>Dikarya</taxon>
        <taxon>Ascomycota</taxon>
        <taxon>Pezizomycotina</taxon>
        <taxon>Dothideomycetes</taxon>
        <taxon>Dothideomycetidae</taxon>
        <taxon>Mycosphaerellales</taxon>
        <taxon>Mycosphaerellaceae</taxon>
        <taxon>Zymoseptoria</taxon>
    </lineage>
</organism>
<evidence type="ECO:0000313" key="3">
    <source>
        <dbReference type="EMBL" id="SMQ48651.1"/>
    </source>
</evidence>
<feature type="region of interest" description="Disordered" evidence="1">
    <location>
        <begin position="231"/>
        <end position="256"/>
    </location>
</feature>
<evidence type="ECO:0000256" key="1">
    <source>
        <dbReference type="SAM" id="MobiDB-lite"/>
    </source>
</evidence>
<reference evidence="3 4" key="1">
    <citation type="submission" date="2016-06" db="EMBL/GenBank/DDBJ databases">
        <authorList>
            <person name="Kjaerup R.B."/>
            <person name="Dalgaard T.S."/>
            <person name="Juul-Madsen H.R."/>
        </authorList>
    </citation>
    <scope>NUCLEOTIDE SEQUENCE [LARGE SCALE GENOMIC DNA]</scope>
</reference>
<feature type="domain" description="Inositol polyphosphate-related phosphatase" evidence="2">
    <location>
        <begin position="2"/>
        <end position="384"/>
    </location>
</feature>
<dbReference type="InterPro" id="IPR036691">
    <property type="entry name" value="Endo/exonu/phosph_ase_sf"/>
</dbReference>
<evidence type="ECO:0000313" key="4">
    <source>
        <dbReference type="Proteomes" id="UP000215127"/>
    </source>
</evidence>
<dbReference type="AlphaFoldDB" id="A0A1X7RN66"/>
<dbReference type="GO" id="GO:0004439">
    <property type="term" value="F:phosphatidylinositol-4,5-bisphosphate 5-phosphatase activity"/>
    <property type="evidence" value="ECO:0007669"/>
    <property type="project" value="TreeGrafter"/>
</dbReference>
<keyword evidence="4" id="KW-1185">Reference proteome</keyword>
<dbReference type="EMBL" id="LT853694">
    <property type="protein sequence ID" value="SMQ48651.1"/>
    <property type="molecule type" value="Genomic_DNA"/>
</dbReference>
<dbReference type="Pfam" id="PF22669">
    <property type="entry name" value="Exo_endo_phos2"/>
    <property type="match status" value="1"/>
</dbReference>